<dbReference type="RefSeq" id="WP_014660733.1">
    <property type="nucleotide sequence ID" value="NC_017737.1"/>
</dbReference>
<dbReference type="EMBL" id="CP003479">
    <property type="protein sequence ID" value="AFI03861.1"/>
    <property type="molecule type" value="Genomic_DNA"/>
</dbReference>
<dbReference type="PATRIC" id="fig|182217.3.peg.623"/>
<dbReference type="KEGG" id="hce:HCW_02900"/>
<evidence type="ECO:0000313" key="1">
    <source>
        <dbReference type="EMBL" id="AFI03861.1"/>
    </source>
</evidence>
<keyword evidence="2" id="KW-1185">Reference proteome</keyword>
<sequence>MQENRQYPKELKEEIKKYYESHKGITLKELHEKFREVKYFTLASWANSGEWDNGSKKKNKGSKAEVRAYYESHDIKAKELARMYGYSVNTIRRWIHNEKWQAKKVYTEVGVQVINDDLTNQNITSFIGAKKDEIKEKVKESLSHIQIDPIIMECIIESSSEELLMQAMTINYINKQILLSAIVARDELVKMIRYNQNDIKGNPVIIACAEKVAKMFSDAKISLFGKENTINQVDSLDNDVAKLSMQELLQIANDESNS</sequence>
<organism evidence="1 2">
    <name type="scientific">Helicobacter cetorum (strain ATCC BAA-429 / MIT 00-7128)</name>
    <dbReference type="NCBI Taxonomy" id="182217"/>
    <lineage>
        <taxon>Bacteria</taxon>
        <taxon>Pseudomonadati</taxon>
        <taxon>Campylobacterota</taxon>
        <taxon>Epsilonproteobacteria</taxon>
        <taxon>Campylobacterales</taxon>
        <taxon>Helicobacteraceae</taxon>
        <taxon>Helicobacter</taxon>
    </lineage>
</organism>
<proteinExistence type="predicted"/>
<name>I0ELP2_HELC0</name>
<reference evidence="2" key="1">
    <citation type="submission" date="2012-04" db="EMBL/GenBank/DDBJ databases">
        <title>Complete genome sequence of Helicobacter cetorum strain MIT 00-7128.</title>
        <authorList>
            <person name="Kersulyte D."/>
            <person name="Berg D.E."/>
        </authorList>
    </citation>
    <scope>NUCLEOTIDE SEQUENCE [LARGE SCALE GENOMIC DNA]</scope>
    <source>
        <strain evidence="2">MIT 00-7128</strain>
    </source>
</reference>
<evidence type="ECO:0000313" key="2">
    <source>
        <dbReference type="Proteomes" id="UP000005010"/>
    </source>
</evidence>
<accession>I0ELP2</accession>
<protein>
    <submittedName>
        <fullName evidence="1">Uncharacterized protein</fullName>
    </submittedName>
</protein>
<dbReference type="AlphaFoldDB" id="I0ELP2"/>
<dbReference type="Proteomes" id="UP000005010">
    <property type="component" value="Chromosome"/>
</dbReference>
<dbReference type="STRING" id="182217.HCW_02900"/>
<gene>
    <name evidence="1" type="ordered locus">HCW_02900</name>
</gene>
<dbReference type="HOGENOM" id="CLU_094529_0_0_7"/>